<reference evidence="1 2" key="1">
    <citation type="journal article" date="2020" name="Arch. Microbiol.">
        <title>The genome sequence of the giant phototrophic gammaproteobacterium Thiospirillum jenense gives insight into its physiological properties and phylogenetic relationships.</title>
        <authorList>
            <person name="Imhoff J.F."/>
            <person name="Meyer T.E."/>
            <person name="Kyndt J.A."/>
        </authorList>
    </citation>
    <scope>NUCLEOTIDE SEQUENCE [LARGE SCALE GENOMIC DNA]</scope>
    <source>
        <strain evidence="1 2">DSM 216</strain>
    </source>
</reference>
<accession>A0A839H2M2</accession>
<dbReference type="RefSeq" id="WP_182581833.1">
    <property type="nucleotide sequence ID" value="NZ_JABVCQ010000001.1"/>
</dbReference>
<evidence type="ECO:0000313" key="1">
    <source>
        <dbReference type="EMBL" id="MBB1124735.1"/>
    </source>
</evidence>
<dbReference type="AlphaFoldDB" id="A0A839H2M2"/>
<name>A0A839H2M2_9GAMM</name>
<sequence length="121" mass="14152">MMTIPDFTTTELWLVRTTLKERYGYPLEIEPADADIRINPADRELTACPVLFWQSDDDCHFVIFKIGDGRYRCQFYYQPYKQFGTGREDYDDLAECVVALLQAQADYAAELRGDLPTPRRR</sequence>
<gene>
    <name evidence="1" type="ORF">HUK38_00630</name>
</gene>
<dbReference type="Proteomes" id="UP000548632">
    <property type="component" value="Unassembled WGS sequence"/>
</dbReference>
<dbReference type="EMBL" id="JABVCQ010000001">
    <property type="protein sequence ID" value="MBB1124735.1"/>
    <property type="molecule type" value="Genomic_DNA"/>
</dbReference>
<protein>
    <submittedName>
        <fullName evidence="1">Uncharacterized protein</fullName>
    </submittedName>
</protein>
<organism evidence="1 2">
    <name type="scientific">Thiospirillum jenense</name>
    <dbReference type="NCBI Taxonomy" id="1653858"/>
    <lineage>
        <taxon>Bacteria</taxon>
        <taxon>Pseudomonadati</taxon>
        <taxon>Pseudomonadota</taxon>
        <taxon>Gammaproteobacteria</taxon>
        <taxon>Chromatiales</taxon>
        <taxon>Chromatiaceae</taxon>
        <taxon>Thiospirillum</taxon>
    </lineage>
</organism>
<keyword evidence="2" id="KW-1185">Reference proteome</keyword>
<proteinExistence type="predicted"/>
<evidence type="ECO:0000313" key="2">
    <source>
        <dbReference type="Proteomes" id="UP000548632"/>
    </source>
</evidence>
<comment type="caution">
    <text evidence="1">The sequence shown here is derived from an EMBL/GenBank/DDBJ whole genome shotgun (WGS) entry which is preliminary data.</text>
</comment>